<dbReference type="FunFam" id="3.30.160.60:FF:000736">
    <property type="entry name" value="Zinc finger protein 423"/>
    <property type="match status" value="1"/>
</dbReference>
<evidence type="ECO:0000259" key="9">
    <source>
        <dbReference type="PROSITE" id="PS50157"/>
    </source>
</evidence>
<gene>
    <name evidence="10" type="ORF">NP493_311g02048</name>
</gene>
<feature type="compositionally biased region" description="Basic and acidic residues" evidence="8">
    <location>
        <begin position="290"/>
        <end position="348"/>
    </location>
</feature>
<evidence type="ECO:0000313" key="10">
    <source>
        <dbReference type="EMBL" id="KAK2183369.1"/>
    </source>
</evidence>
<evidence type="ECO:0000256" key="2">
    <source>
        <dbReference type="ARBA" id="ARBA00022723"/>
    </source>
</evidence>
<name>A0AAD9NWE3_RIDPI</name>
<feature type="region of interest" description="Disordered" evidence="8">
    <location>
        <begin position="696"/>
        <end position="738"/>
    </location>
</feature>
<sequence length="924" mass="102362">MCFVLRCSKTCEETTADSDLYWQPQELCRCPGLKNCSHLTSRKIGSNGWTDLVNGAVPFSPSLVNGSSDPTTDRCKLCTYGSSDCDLNASRGHTNGTSSNGVSCVSDCNTTSECHSNKNCVGVGRCRGDEFHRRTETVERNQGNTAETSTGCTGDSQGEAGNRGFRVNEENSSVAEHSSNAYSIDRQLAERSSGVDSSQQRKCSCVEPTRRCKCEANHCEGFSGFRKTPSPVPSGGDCGTIGPQCSTLDPVRSGDHRSRRDHTSDRDIERWSDRPSSDREDSLVIDESVPCDKERKNDERTLDQVGGDMEKKTLEKEAEGESGRTERREVNDTEGKSKDHLKVVRCEDSSSEGHQSEDNSKDSNTEASSKDPRSEIDEVTKNDKDHKVTESEGHKSIRSDCREVTKSDENRKVTKSDEVTRSEDDRSVSRAMMLLEGSSETSHAMGAYHMNSHAMQERVRNFVLSRRKSNETEKSRERGEEHTTISNGIGLSISHMLKQEPNNNEHHFISPQRIADDRMPSGDSYNKLHHRTSALDDSPHGESVITMRMSHRCYGDRSPLPEHHHHHHHRGVVHHSQIPEAHSMKRRHNGYFSCSLSPVANGYYGPPSPGGIVKCDDVPIPLKKVSEYKDMVAGGNCVDMTMSVMSLSVAARGIIQYQTGTGCDRDHLFTGHRLCGCGELGCRPESPPDCPLCHRTEPSGGSKEREPVQTEPVDLSTKSGSSSPQSTTSGVSVKDEPLDPAASSSLLLPLQKIRQFQFSHQHHFAPTVSSTLPSSFSIPQPRRPCINPLARTYTVAPSTPYGAVSPPSPHGSTGSAFSTPVLPHRPYSMRMSSSSVGERRVHRCDFNGCNKVYTKSSHLKAHLRTHTGEKPYECSWEGCSWRFARSDELTRHFRKHTGDKPFKCQICERAFSRSDHLSLHMKRH</sequence>
<dbReference type="Gene3D" id="3.30.160.60">
    <property type="entry name" value="Classic Zinc Finger"/>
    <property type="match status" value="3"/>
</dbReference>
<dbReference type="InterPro" id="IPR013087">
    <property type="entry name" value="Znf_C2H2_type"/>
</dbReference>
<evidence type="ECO:0000256" key="6">
    <source>
        <dbReference type="ARBA" id="ARBA00023242"/>
    </source>
</evidence>
<dbReference type="Pfam" id="PF00096">
    <property type="entry name" value="zf-C2H2"/>
    <property type="match status" value="3"/>
</dbReference>
<dbReference type="GO" id="GO:0000981">
    <property type="term" value="F:DNA-binding transcription factor activity, RNA polymerase II-specific"/>
    <property type="evidence" value="ECO:0007669"/>
    <property type="project" value="TreeGrafter"/>
</dbReference>
<protein>
    <recommendedName>
        <fullName evidence="9">C2H2-type domain-containing protein</fullName>
    </recommendedName>
</protein>
<dbReference type="SMART" id="SM00355">
    <property type="entry name" value="ZnF_C2H2"/>
    <property type="match status" value="3"/>
</dbReference>
<feature type="domain" description="C2H2-type" evidence="9">
    <location>
        <begin position="872"/>
        <end position="901"/>
    </location>
</feature>
<organism evidence="10 11">
    <name type="scientific">Ridgeia piscesae</name>
    <name type="common">Tubeworm</name>
    <dbReference type="NCBI Taxonomy" id="27915"/>
    <lineage>
        <taxon>Eukaryota</taxon>
        <taxon>Metazoa</taxon>
        <taxon>Spiralia</taxon>
        <taxon>Lophotrochozoa</taxon>
        <taxon>Annelida</taxon>
        <taxon>Polychaeta</taxon>
        <taxon>Sedentaria</taxon>
        <taxon>Canalipalpata</taxon>
        <taxon>Sabellida</taxon>
        <taxon>Siboglinidae</taxon>
        <taxon>Ridgeia</taxon>
    </lineage>
</organism>
<dbReference type="PROSITE" id="PS50157">
    <property type="entry name" value="ZINC_FINGER_C2H2_2"/>
    <property type="match status" value="3"/>
</dbReference>
<feature type="compositionally biased region" description="Basic and acidic residues" evidence="8">
    <location>
        <begin position="696"/>
        <end position="708"/>
    </location>
</feature>
<evidence type="ECO:0000313" key="11">
    <source>
        <dbReference type="Proteomes" id="UP001209878"/>
    </source>
</evidence>
<keyword evidence="3" id="KW-0677">Repeat</keyword>
<evidence type="ECO:0000256" key="7">
    <source>
        <dbReference type="PROSITE-ProRule" id="PRU00042"/>
    </source>
</evidence>
<dbReference type="GO" id="GO:0008270">
    <property type="term" value="F:zinc ion binding"/>
    <property type="evidence" value="ECO:0007669"/>
    <property type="project" value="UniProtKB-KW"/>
</dbReference>
<dbReference type="GO" id="GO:0000978">
    <property type="term" value="F:RNA polymerase II cis-regulatory region sequence-specific DNA binding"/>
    <property type="evidence" value="ECO:0007669"/>
    <property type="project" value="TreeGrafter"/>
</dbReference>
<keyword evidence="4 7" id="KW-0863">Zinc-finger</keyword>
<feature type="region of interest" description="Disordered" evidence="8">
    <location>
        <begin position="137"/>
        <end position="164"/>
    </location>
</feature>
<dbReference type="EMBL" id="JAODUO010000314">
    <property type="protein sequence ID" value="KAK2183369.1"/>
    <property type="molecule type" value="Genomic_DNA"/>
</dbReference>
<dbReference type="Proteomes" id="UP001209878">
    <property type="component" value="Unassembled WGS sequence"/>
</dbReference>
<dbReference type="SUPFAM" id="SSF57667">
    <property type="entry name" value="beta-beta-alpha zinc fingers"/>
    <property type="match status" value="2"/>
</dbReference>
<dbReference type="InterPro" id="IPR036236">
    <property type="entry name" value="Znf_C2H2_sf"/>
</dbReference>
<reference evidence="10" key="1">
    <citation type="journal article" date="2023" name="Mol. Biol. Evol.">
        <title>Third-Generation Sequencing Reveals the Adaptive Role of the Epigenome in Three Deep-Sea Polychaetes.</title>
        <authorList>
            <person name="Perez M."/>
            <person name="Aroh O."/>
            <person name="Sun Y."/>
            <person name="Lan Y."/>
            <person name="Juniper S.K."/>
            <person name="Young C.R."/>
            <person name="Angers B."/>
            <person name="Qian P.Y."/>
        </authorList>
    </citation>
    <scope>NUCLEOTIDE SEQUENCE</scope>
    <source>
        <strain evidence="10">R07B-5</strain>
    </source>
</reference>
<evidence type="ECO:0000256" key="5">
    <source>
        <dbReference type="ARBA" id="ARBA00022833"/>
    </source>
</evidence>
<keyword evidence="5" id="KW-0862">Zinc</keyword>
<dbReference type="FunFam" id="3.30.160.60:FF:000018">
    <property type="entry name" value="Krueppel-like factor 15"/>
    <property type="match status" value="1"/>
</dbReference>
<keyword evidence="6" id="KW-0539">Nucleus</keyword>
<feature type="compositionally biased region" description="Low complexity" evidence="8">
    <location>
        <begin position="716"/>
        <end position="732"/>
    </location>
</feature>
<feature type="compositionally biased region" description="Basic and acidic residues" evidence="8">
    <location>
        <begin position="252"/>
        <end position="282"/>
    </location>
</feature>
<comment type="caution">
    <text evidence="10">The sequence shown here is derived from an EMBL/GenBank/DDBJ whole genome shotgun (WGS) entry which is preliminary data.</text>
</comment>
<dbReference type="PANTHER" id="PTHR23235:SF120">
    <property type="entry name" value="KRUPPEL-LIKE FACTOR 15"/>
    <property type="match status" value="1"/>
</dbReference>
<proteinExistence type="predicted"/>
<evidence type="ECO:0000256" key="3">
    <source>
        <dbReference type="ARBA" id="ARBA00022737"/>
    </source>
</evidence>
<dbReference type="PANTHER" id="PTHR23235">
    <property type="entry name" value="KRUEPPEL-LIKE TRANSCRIPTION FACTOR"/>
    <property type="match status" value="1"/>
</dbReference>
<feature type="domain" description="C2H2-type" evidence="9">
    <location>
        <begin position="842"/>
        <end position="871"/>
    </location>
</feature>
<comment type="subcellular location">
    <subcellularLocation>
        <location evidence="1">Nucleus</location>
    </subcellularLocation>
</comment>
<feature type="compositionally biased region" description="Basic and acidic residues" evidence="8">
    <location>
        <begin position="354"/>
        <end position="428"/>
    </location>
</feature>
<feature type="region of interest" description="Disordered" evidence="8">
    <location>
        <begin position="223"/>
        <end position="429"/>
    </location>
</feature>
<accession>A0AAD9NWE3</accession>
<evidence type="ECO:0000256" key="1">
    <source>
        <dbReference type="ARBA" id="ARBA00004123"/>
    </source>
</evidence>
<feature type="domain" description="C2H2-type" evidence="9">
    <location>
        <begin position="902"/>
        <end position="924"/>
    </location>
</feature>
<dbReference type="PROSITE" id="PS00028">
    <property type="entry name" value="ZINC_FINGER_C2H2_1"/>
    <property type="match status" value="3"/>
</dbReference>
<evidence type="ECO:0000256" key="8">
    <source>
        <dbReference type="SAM" id="MobiDB-lite"/>
    </source>
</evidence>
<feature type="compositionally biased region" description="Polar residues" evidence="8">
    <location>
        <begin position="140"/>
        <end position="156"/>
    </location>
</feature>
<dbReference type="FunFam" id="3.30.160.60:FF:000021">
    <property type="entry name" value="Basic krueppel-like factor 3"/>
    <property type="match status" value="1"/>
</dbReference>
<dbReference type="GO" id="GO:0005634">
    <property type="term" value="C:nucleus"/>
    <property type="evidence" value="ECO:0007669"/>
    <property type="project" value="UniProtKB-SubCell"/>
</dbReference>
<keyword evidence="11" id="KW-1185">Reference proteome</keyword>
<evidence type="ECO:0000256" key="4">
    <source>
        <dbReference type="ARBA" id="ARBA00022771"/>
    </source>
</evidence>
<dbReference type="AlphaFoldDB" id="A0AAD9NWE3"/>
<keyword evidence="2" id="KW-0479">Metal-binding</keyword>